<feature type="short sequence motif" description="GXGXXG" evidence="4">
    <location>
        <begin position="14"/>
        <end position="19"/>
    </location>
</feature>
<dbReference type="CDD" id="cd07199">
    <property type="entry name" value="Pat17_PNPLA8_PNPLA9_like"/>
    <property type="match status" value="1"/>
</dbReference>
<feature type="active site" description="Proton acceptor" evidence="4">
    <location>
        <position position="201"/>
    </location>
</feature>
<evidence type="ECO:0000313" key="6">
    <source>
        <dbReference type="EMBL" id="EQB10321.1"/>
    </source>
</evidence>
<evidence type="ECO:0000256" key="1">
    <source>
        <dbReference type="ARBA" id="ARBA00022801"/>
    </source>
</evidence>
<dbReference type="GO" id="GO:0016042">
    <property type="term" value="P:lipid catabolic process"/>
    <property type="evidence" value="ECO:0007669"/>
    <property type="project" value="UniProtKB-UniRule"/>
</dbReference>
<evidence type="ECO:0000256" key="2">
    <source>
        <dbReference type="ARBA" id="ARBA00022963"/>
    </source>
</evidence>
<dbReference type="eggNOG" id="COG3621">
    <property type="taxonomic scope" value="Bacteria"/>
</dbReference>
<dbReference type="PANTHER" id="PTHR24185">
    <property type="entry name" value="CALCIUM-INDEPENDENT PHOSPHOLIPASE A2-GAMMA"/>
    <property type="match status" value="1"/>
</dbReference>
<dbReference type="AlphaFoldDB" id="T0H1X4"/>
<dbReference type="EMBL" id="ATHL01000113">
    <property type="protein sequence ID" value="EQB10321.1"/>
    <property type="molecule type" value="Genomic_DNA"/>
</dbReference>
<evidence type="ECO:0000259" key="5">
    <source>
        <dbReference type="PROSITE" id="PS51635"/>
    </source>
</evidence>
<dbReference type="GO" id="GO:0016020">
    <property type="term" value="C:membrane"/>
    <property type="evidence" value="ECO:0007669"/>
    <property type="project" value="TreeGrafter"/>
</dbReference>
<sequence length="364" mass="38958">MNEEKPLRVLTIDGGGMRGIYSAAFLHELSSLFAKKIGCKSLDVGKGFDLIVGTSTGAIVGCALAAGEPLPKVVDLYRKNGPKIFPERVPSSTTKVLSQMPRRAGINRRGATALKAALTAVLGTKTFKEIETLRGIALSIPAVEMSQQRAWVFKTSHCGGTRDDDTTLVDACMATSAAPIFRSLAAIDADGDLGGYRVFADGGLWANNPVLVGLLDAIKMDSTRPIEIFALGSYPKPDGERIAKADLDRGYVDWQFGAKAASLSIAAQEFAFDNMARMFAEEFTKLGRSINVIRFPKGDLRPDIVPYLELDNSSDQAMTALIDQARADVNLAKSACDDNANATGQIIKSLFESMPCRGGDANNV</sequence>
<dbReference type="RefSeq" id="WP_021235271.1">
    <property type="nucleotide sequence ID" value="NZ_ATHL01000113.1"/>
</dbReference>
<dbReference type="InterPro" id="IPR016035">
    <property type="entry name" value="Acyl_Trfase/lysoPLipase"/>
</dbReference>
<dbReference type="SUPFAM" id="SSF52151">
    <property type="entry name" value="FabD/lysophospholipase-like"/>
    <property type="match status" value="1"/>
</dbReference>
<feature type="short sequence motif" description="DGA/G" evidence="4">
    <location>
        <begin position="201"/>
        <end position="203"/>
    </location>
</feature>
<gene>
    <name evidence="6" type="ORF">L284_17435</name>
</gene>
<accession>T0H1X4</accession>
<evidence type="ECO:0000313" key="7">
    <source>
        <dbReference type="Proteomes" id="UP000015527"/>
    </source>
</evidence>
<dbReference type="GO" id="GO:0047499">
    <property type="term" value="F:calcium-independent phospholipase A2 activity"/>
    <property type="evidence" value="ECO:0007669"/>
    <property type="project" value="TreeGrafter"/>
</dbReference>
<dbReference type="InterPro" id="IPR002641">
    <property type="entry name" value="PNPLA_dom"/>
</dbReference>
<dbReference type="PROSITE" id="PS51635">
    <property type="entry name" value="PNPLA"/>
    <property type="match status" value="1"/>
</dbReference>
<feature type="active site" description="Nucleophile" evidence="4">
    <location>
        <position position="55"/>
    </location>
</feature>
<dbReference type="Pfam" id="PF01734">
    <property type="entry name" value="Patatin"/>
    <property type="match status" value="1"/>
</dbReference>
<keyword evidence="7" id="KW-1185">Reference proteome</keyword>
<feature type="short sequence motif" description="GXSXG" evidence="4">
    <location>
        <begin position="53"/>
        <end position="57"/>
    </location>
</feature>
<organism evidence="6 7">
    <name type="scientific">Novosphingobium lindaniclasticum LE124</name>
    <dbReference type="NCBI Taxonomy" id="1096930"/>
    <lineage>
        <taxon>Bacteria</taxon>
        <taxon>Pseudomonadati</taxon>
        <taxon>Pseudomonadota</taxon>
        <taxon>Alphaproteobacteria</taxon>
        <taxon>Sphingomonadales</taxon>
        <taxon>Sphingomonadaceae</taxon>
        <taxon>Novosphingobium</taxon>
    </lineage>
</organism>
<comment type="caution">
    <text evidence="6">The sequence shown here is derived from an EMBL/GenBank/DDBJ whole genome shotgun (WGS) entry which is preliminary data.</text>
</comment>
<protein>
    <recommendedName>
        <fullName evidence="5">PNPLA domain-containing protein</fullName>
    </recommendedName>
</protein>
<evidence type="ECO:0000256" key="3">
    <source>
        <dbReference type="ARBA" id="ARBA00023098"/>
    </source>
</evidence>
<dbReference type="OrthoDB" id="9807112at2"/>
<dbReference type="GO" id="GO:0019369">
    <property type="term" value="P:arachidonate metabolic process"/>
    <property type="evidence" value="ECO:0007669"/>
    <property type="project" value="TreeGrafter"/>
</dbReference>
<name>T0H1X4_9SPHN</name>
<proteinExistence type="predicted"/>
<reference evidence="6 7" key="1">
    <citation type="journal article" date="2013" name="Genome Announc.">
        <title>Genome Sequence of Novosphingobium lindaniclasticum LE124T, Isolated from a Hexachlorocyclohexane Dumpsite.</title>
        <authorList>
            <person name="Saxena A."/>
            <person name="Nayyar N."/>
            <person name="Sangwan N."/>
            <person name="Kumari R."/>
            <person name="Khurana J.P."/>
            <person name="Lal R."/>
        </authorList>
    </citation>
    <scope>NUCLEOTIDE SEQUENCE [LARGE SCALE GENOMIC DNA]</scope>
    <source>
        <strain evidence="6 7">LE124</strain>
    </source>
</reference>
<dbReference type="PANTHER" id="PTHR24185:SF1">
    <property type="entry name" value="CALCIUM-INDEPENDENT PHOSPHOLIPASE A2-GAMMA"/>
    <property type="match status" value="1"/>
</dbReference>
<evidence type="ECO:0000256" key="4">
    <source>
        <dbReference type="PROSITE-ProRule" id="PRU01161"/>
    </source>
</evidence>
<keyword evidence="1 4" id="KW-0378">Hydrolase</keyword>
<feature type="domain" description="PNPLA" evidence="5">
    <location>
        <begin position="10"/>
        <end position="214"/>
    </location>
</feature>
<dbReference type="Proteomes" id="UP000015527">
    <property type="component" value="Unassembled WGS sequence"/>
</dbReference>
<dbReference type="Gene3D" id="3.40.1090.10">
    <property type="entry name" value="Cytosolic phospholipase A2 catalytic domain"/>
    <property type="match status" value="1"/>
</dbReference>
<keyword evidence="3 4" id="KW-0443">Lipid metabolism</keyword>
<keyword evidence="2 4" id="KW-0442">Lipid degradation</keyword>